<sequence length="164" mass="19238">MKRPNIEGIKVTIDGFCTSELKRLVKDLIEYIESRGQVRTEAEIRKKWNVERTAIDERNQFQVHPAFLEGLEWVLKDPDPKLELKKCPFCCEFCHATGPWAGGHPKDCVEGWNYAPRDGDELKPIEKIDRLNDYSRHAYEDKQDEIIDRLNEIDRALPRMVEIK</sequence>
<reference evidence="1" key="1">
    <citation type="journal article" date="2015" name="Nature">
        <title>Complex archaea that bridge the gap between prokaryotes and eukaryotes.</title>
        <authorList>
            <person name="Spang A."/>
            <person name="Saw J.H."/>
            <person name="Jorgensen S.L."/>
            <person name="Zaremba-Niedzwiedzka K."/>
            <person name="Martijn J."/>
            <person name="Lind A.E."/>
            <person name="van Eijk R."/>
            <person name="Schleper C."/>
            <person name="Guy L."/>
            <person name="Ettema T.J."/>
        </authorList>
    </citation>
    <scope>NUCLEOTIDE SEQUENCE</scope>
</reference>
<protein>
    <submittedName>
        <fullName evidence="1">Uncharacterized protein</fullName>
    </submittedName>
</protein>
<dbReference type="AlphaFoldDB" id="A0A0F9HSG7"/>
<accession>A0A0F9HSG7</accession>
<dbReference type="EMBL" id="LAZR01016054">
    <property type="protein sequence ID" value="KKM06182.1"/>
    <property type="molecule type" value="Genomic_DNA"/>
</dbReference>
<proteinExistence type="predicted"/>
<evidence type="ECO:0000313" key="1">
    <source>
        <dbReference type="EMBL" id="KKM06182.1"/>
    </source>
</evidence>
<gene>
    <name evidence="1" type="ORF">LCGC14_1746540</name>
</gene>
<comment type="caution">
    <text evidence="1">The sequence shown here is derived from an EMBL/GenBank/DDBJ whole genome shotgun (WGS) entry which is preliminary data.</text>
</comment>
<name>A0A0F9HSG7_9ZZZZ</name>
<organism evidence="1">
    <name type="scientific">marine sediment metagenome</name>
    <dbReference type="NCBI Taxonomy" id="412755"/>
    <lineage>
        <taxon>unclassified sequences</taxon>
        <taxon>metagenomes</taxon>
        <taxon>ecological metagenomes</taxon>
    </lineage>
</organism>